<evidence type="ECO:0000313" key="9">
    <source>
        <dbReference type="Proteomes" id="UP000007437"/>
    </source>
</evidence>
<dbReference type="KEGG" id="brh:RBRH_04224"/>
<dbReference type="eggNOG" id="COG2916">
    <property type="taxonomic scope" value="Bacteria"/>
</dbReference>
<keyword evidence="4" id="KW-0238">DNA-binding</keyword>
<gene>
    <name evidence="8" type="ordered locus">RBRH_04224</name>
</gene>
<dbReference type="PANTHER" id="PTHR38097">
    <property type="match status" value="1"/>
</dbReference>
<dbReference type="GO" id="GO:0003677">
    <property type="term" value="F:DNA binding"/>
    <property type="evidence" value="ECO:0007669"/>
    <property type="project" value="UniProtKB-KW"/>
</dbReference>
<comment type="similarity">
    <text evidence="2">Belongs to the histone-like protein H-NS family.</text>
</comment>
<feature type="coiled-coil region" evidence="5">
    <location>
        <begin position="6"/>
        <end position="38"/>
    </location>
</feature>
<protein>
    <submittedName>
        <fullName evidence="8">H-NS-like proteins</fullName>
    </submittedName>
</protein>
<dbReference type="EMBL" id="FR687360">
    <property type="protein sequence ID" value="CBW76497.1"/>
    <property type="molecule type" value="Genomic_DNA"/>
</dbReference>
<dbReference type="Pfam" id="PF00816">
    <property type="entry name" value="Histone_HNS"/>
    <property type="match status" value="1"/>
</dbReference>
<accession>E5ATS3</accession>
<name>E5ATS3_MYCRK</name>
<dbReference type="HOGENOM" id="CLU_117503_5_1_4"/>
<reference evidence="8 9" key="1">
    <citation type="journal article" date="2011" name="J. Bacteriol.">
        <title>Complete genome sequence of Burkholderia rhizoxinica, an endosymbiont of Rhizopus microsporus.</title>
        <authorList>
            <person name="Lackner G."/>
            <person name="Moebius N."/>
            <person name="Partida-Martinez L."/>
            <person name="Hertweck C."/>
        </authorList>
    </citation>
    <scope>NUCLEOTIDE SEQUENCE [LARGE SCALE GENOMIC DNA]</scope>
    <source>
        <strain evidence="9">DSM 19002 / CIP 109453 / HKI 454</strain>
        <plasmid evidence="8 9">pBRH01</plasmid>
    </source>
</reference>
<keyword evidence="3" id="KW-0963">Cytoplasm</keyword>
<dbReference type="AlphaFoldDB" id="E5ATS3"/>
<keyword evidence="5" id="KW-0175">Coiled coil</keyword>
<evidence type="ECO:0000313" key="8">
    <source>
        <dbReference type="EMBL" id="CBW76497.1"/>
    </source>
</evidence>
<dbReference type="Gene3D" id="4.10.430.30">
    <property type="match status" value="1"/>
</dbReference>
<dbReference type="SUPFAM" id="SSF81273">
    <property type="entry name" value="H-NS histone-like proteins"/>
    <property type="match status" value="1"/>
</dbReference>
<evidence type="ECO:0000256" key="1">
    <source>
        <dbReference type="ARBA" id="ARBA00004453"/>
    </source>
</evidence>
<dbReference type="Proteomes" id="UP000007437">
    <property type="component" value="Plasmid pBRH01"/>
</dbReference>
<organism evidence="8 9">
    <name type="scientific">Mycetohabitans rhizoxinica (strain DSM 19002 / CIP 109453 / HKI 454)</name>
    <name type="common">Paraburkholderia rhizoxinica</name>
    <dbReference type="NCBI Taxonomy" id="882378"/>
    <lineage>
        <taxon>Bacteria</taxon>
        <taxon>Pseudomonadati</taxon>
        <taxon>Pseudomonadota</taxon>
        <taxon>Betaproteobacteria</taxon>
        <taxon>Burkholderiales</taxon>
        <taxon>Burkholderiaceae</taxon>
        <taxon>Mycetohabitans</taxon>
    </lineage>
</organism>
<evidence type="ECO:0000256" key="5">
    <source>
        <dbReference type="SAM" id="Coils"/>
    </source>
</evidence>
<keyword evidence="8" id="KW-0614">Plasmid</keyword>
<comment type="subcellular location">
    <subcellularLocation>
        <location evidence="1">Cytoplasm</location>
        <location evidence="1">Nucleoid</location>
    </subcellularLocation>
</comment>
<evidence type="ECO:0000256" key="4">
    <source>
        <dbReference type="ARBA" id="ARBA00023125"/>
    </source>
</evidence>
<geneLocation type="plasmid" evidence="8 9">
    <name>pBRH01</name>
</geneLocation>
<feature type="region of interest" description="Disordered" evidence="6">
    <location>
        <begin position="54"/>
        <end position="86"/>
    </location>
</feature>
<dbReference type="GO" id="GO:0009295">
    <property type="term" value="C:nucleoid"/>
    <property type="evidence" value="ECO:0007669"/>
    <property type="project" value="UniProtKB-SubCell"/>
</dbReference>
<proteinExistence type="inferred from homology"/>
<evidence type="ECO:0000259" key="7">
    <source>
        <dbReference type="SMART" id="SM00528"/>
    </source>
</evidence>
<sequence length="99" mass="11411">MNMATYQELRAQIEKLEAEAEALRARELETVIAQMREKITELGITAEDLFGRKRQARGTAHAKQPEPKYQNPKTGETWSGRGRAPSWIGKNRERFLIQK</sequence>
<evidence type="ECO:0000256" key="2">
    <source>
        <dbReference type="ARBA" id="ARBA00010610"/>
    </source>
</evidence>
<feature type="domain" description="DNA-binding protein H-NS-like C-terminal" evidence="7">
    <location>
        <begin position="59"/>
        <end position="97"/>
    </location>
</feature>
<dbReference type="SMART" id="SM00528">
    <property type="entry name" value="HNS"/>
    <property type="match status" value="1"/>
</dbReference>
<dbReference type="PANTHER" id="PTHR38097:SF2">
    <property type="entry name" value="DNA-BINDING PROTEIN STPA"/>
    <property type="match status" value="1"/>
</dbReference>
<dbReference type="InterPro" id="IPR027444">
    <property type="entry name" value="H-NS_C_dom"/>
</dbReference>
<evidence type="ECO:0000256" key="6">
    <source>
        <dbReference type="SAM" id="MobiDB-lite"/>
    </source>
</evidence>
<evidence type="ECO:0000256" key="3">
    <source>
        <dbReference type="ARBA" id="ARBA00022490"/>
    </source>
</evidence>